<gene>
    <name evidence="2" type="ORF">RW095_13655</name>
</gene>
<dbReference type="Proteomes" id="UP001302652">
    <property type="component" value="Chromosome 2"/>
</dbReference>
<feature type="domain" description="DUF6984" evidence="1">
    <location>
        <begin position="51"/>
        <end position="152"/>
    </location>
</feature>
<dbReference type="EMBL" id="CP136512">
    <property type="protein sequence ID" value="WOD16910.1"/>
    <property type="molecule type" value="Genomic_DNA"/>
</dbReference>
<protein>
    <recommendedName>
        <fullName evidence="1">DUF6984 domain-containing protein</fullName>
    </recommendedName>
</protein>
<organism evidence="2 3">
    <name type="scientific">Paraburkholderia kirstenboschensis</name>
    <dbReference type="NCBI Taxonomy" id="1245436"/>
    <lineage>
        <taxon>Bacteria</taxon>
        <taxon>Pseudomonadati</taxon>
        <taxon>Pseudomonadota</taxon>
        <taxon>Betaproteobacteria</taxon>
        <taxon>Burkholderiales</taxon>
        <taxon>Burkholderiaceae</taxon>
        <taxon>Paraburkholderia</taxon>
    </lineage>
</organism>
<keyword evidence="3" id="KW-1185">Reference proteome</keyword>
<name>A0ABZ0EK09_9BURK</name>
<dbReference type="InterPro" id="IPR054253">
    <property type="entry name" value="DUF6984"/>
</dbReference>
<reference evidence="2 3" key="1">
    <citation type="submission" date="2023-10" db="EMBL/GenBank/DDBJ databases">
        <title>Surface-active antibiotics is a multifunctional adaptation for post-fire microbes.</title>
        <authorList>
            <person name="Liu M.D."/>
            <person name="Du Y."/>
            <person name="Koupaei S.K."/>
            <person name="Kim N.R."/>
            <person name="Zhang W."/>
            <person name="Traxler M.F."/>
        </authorList>
    </citation>
    <scope>NUCLEOTIDE SEQUENCE [LARGE SCALE GENOMIC DNA]</scope>
    <source>
        <strain evidence="2 3">F3</strain>
    </source>
</reference>
<dbReference type="RefSeq" id="WP_317019504.1">
    <property type="nucleotide sequence ID" value="NZ_CP136512.1"/>
</dbReference>
<accession>A0ABZ0EK09</accession>
<proteinExistence type="predicted"/>
<sequence length="171" mass="19101">MTIHIRPATAAPLILNFITGLATWLGKKGLLHASRRSDQRGNNLRGALMLRELTENEKTFIKLIAARLSRAETIKLLSDLANAHAEPQLEDESLILFHIDGYERPPYIGQHTFPFEGRLADADGEPVCVLLFADPANRLLELEFIRWADGELQGPNWTTLQIVEKPSPVNG</sequence>
<dbReference type="Pfam" id="PF22480">
    <property type="entry name" value="DUF6984"/>
    <property type="match status" value="1"/>
</dbReference>
<evidence type="ECO:0000313" key="3">
    <source>
        <dbReference type="Proteomes" id="UP001302652"/>
    </source>
</evidence>
<evidence type="ECO:0000259" key="1">
    <source>
        <dbReference type="Pfam" id="PF22480"/>
    </source>
</evidence>
<evidence type="ECO:0000313" key="2">
    <source>
        <dbReference type="EMBL" id="WOD16910.1"/>
    </source>
</evidence>